<evidence type="ECO:0000256" key="2">
    <source>
        <dbReference type="SAM" id="MobiDB-lite"/>
    </source>
</evidence>
<keyword evidence="1" id="KW-0175">Coiled coil</keyword>
<evidence type="ECO:0000259" key="3">
    <source>
        <dbReference type="PROSITE" id="PS50888"/>
    </source>
</evidence>
<accession>A0A370BHR0</accession>
<reference evidence="4 5" key="1">
    <citation type="submission" date="2018-07" db="EMBL/GenBank/DDBJ databases">
        <title>Section-level genome sequencing of Aspergillus section Nigri to investigate inter- and intra-species variation.</title>
        <authorList>
            <consortium name="DOE Joint Genome Institute"/>
            <person name="Vesth T.C."/>
            <person name="Nybo J.L."/>
            <person name="Theobald S."/>
            <person name="Frisvad J.C."/>
            <person name="Larsen T.O."/>
            <person name="Nielsen K.F."/>
            <person name="Hoof J.B."/>
            <person name="Brandl J."/>
            <person name="Salamov A."/>
            <person name="Riley R."/>
            <person name="Gladden J.M."/>
            <person name="Phatale P."/>
            <person name="Nielsen M.T."/>
            <person name="Lyhne E.K."/>
            <person name="Kogle M.E."/>
            <person name="Strasser K."/>
            <person name="McDonnell E."/>
            <person name="Barry K."/>
            <person name="Clum A."/>
            <person name="Chen C."/>
            <person name="Nolan M."/>
            <person name="Sandor L."/>
            <person name="Kuo A."/>
            <person name="Lipzen A."/>
            <person name="Hainaut M."/>
            <person name="Drula E."/>
            <person name="Tsang A."/>
            <person name="Magnuson J.K."/>
            <person name="Henrissat B."/>
            <person name="Wiebenga A."/>
            <person name="Simmons B.A."/>
            <person name="Makela M.R."/>
            <person name="De vries R.P."/>
            <person name="Grigoriev I.V."/>
            <person name="Mortensen U.H."/>
            <person name="Baker S.E."/>
            <person name="Andersen M.R."/>
        </authorList>
    </citation>
    <scope>NUCLEOTIDE SEQUENCE [LARGE SCALE GENOMIC DNA]</scope>
    <source>
        <strain evidence="4 5">ATCC 13496</strain>
    </source>
</reference>
<dbReference type="InterPro" id="IPR036638">
    <property type="entry name" value="HLH_DNA-bd_sf"/>
</dbReference>
<feature type="coiled-coil region" evidence="1">
    <location>
        <begin position="244"/>
        <end position="278"/>
    </location>
</feature>
<protein>
    <recommendedName>
        <fullName evidence="3">BHLH domain-containing protein</fullName>
    </recommendedName>
</protein>
<proteinExistence type="predicted"/>
<evidence type="ECO:0000313" key="4">
    <source>
        <dbReference type="EMBL" id="RDH13958.1"/>
    </source>
</evidence>
<dbReference type="Proteomes" id="UP000253845">
    <property type="component" value="Unassembled WGS sequence"/>
</dbReference>
<gene>
    <name evidence="4" type="ORF">M747DRAFT_365062</name>
</gene>
<evidence type="ECO:0000313" key="5">
    <source>
        <dbReference type="Proteomes" id="UP000253845"/>
    </source>
</evidence>
<dbReference type="AlphaFoldDB" id="A0A370BHR0"/>
<dbReference type="InterPro" id="IPR011598">
    <property type="entry name" value="bHLH_dom"/>
</dbReference>
<organism evidence="4 5">
    <name type="scientific">Aspergillus niger ATCC 13496</name>
    <dbReference type="NCBI Taxonomy" id="1353008"/>
    <lineage>
        <taxon>Eukaryota</taxon>
        <taxon>Fungi</taxon>
        <taxon>Dikarya</taxon>
        <taxon>Ascomycota</taxon>
        <taxon>Pezizomycotina</taxon>
        <taxon>Eurotiomycetes</taxon>
        <taxon>Eurotiomycetidae</taxon>
        <taxon>Eurotiales</taxon>
        <taxon>Aspergillaceae</taxon>
        <taxon>Aspergillus</taxon>
        <taxon>Aspergillus subgen. Circumdati</taxon>
    </lineage>
</organism>
<dbReference type="EMBL" id="KZ851997">
    <property type="protein sequence ID" value="RDH13958.1"/>
    <property type="molecule type" value="Genomic_DNA"/>
</dbReference>
<dbReference type="PROSITE" id="PS50888">
    <property type="entry name" value="BHLH"/>
    <property type="match status" value="1"/>
</dbReference>
<dbReference type="SUPFAM" id="SSF47459">
    <property type="entry name" value="HLH, helix-loop-helix DNA-binding domain"/>
    <property type="match status" value="1"/>
</dbReference>
<feature type="region of interest" description="Disordered" evidence="2">
    <location>
        <begin position="62"/>
        <end position="94"/>
    </location>
</feature>
<name>A0A370BHR0_ASPNG</name>
<feature type="domain" description="BHLH" evidence="3">
    <location>
        <begin position="148"/>
        <end position="209"/>
    </location>
</feature>
<dbReference type="VEuPathDB" id="FungiDB:M747DRAFT_365062"/>
<sequence>MCSITDGISGRRVLPVNSHFSGPFVADISEGRRLPPLPCLEPLPRGPLDPFSANAYASSASRSQYTCPGRSSSPGVEGRGVAIRSSESSAEGFLHPDQSQKMSMWPQELSWSQLLNLIAPGNINRELPLQQQCGQKRKESMAPADLDNRRERHRVAEGNRRKNLSQLYRELDSRIHDFFLELAGWHRCKGPPESKVQIVQAAILLIDYMAWIIKYLLRLENKMPSQLMKYLAPQIRCMQLQQLVFSHQKQNQTSQQQLKRLREENQTLVERNKELELRLIHMGTCDKHIIAKC</sequence>
<dbReference type="GO" id="GO:0046983">
    <property type="term" value="F:protein dimerization activity"/>
    <property type="evidence" value="ECO:0007669"/>
    <property type="project" value="InterPro"/>
</dbReference>
<evidence type="ECO:0000256" key="1">
    <source>
        <dbReference type="SAM" id="Coils"/>
    </source>
</evidence>
<feature type="compositionally biased region" description="Polar residues" evidence="2">
    <location>
        <begin position="64"/>
        <end position="74"/>
    </location>
</feature>